<dbReference type="GO" id="GO:1901098">
    <property type="term" value="P:positive regulation of autophagosome maturation"/>
    <property type="evidence" value="ECO:0007669"/>
    <property type="project" value="TreeGrafter"/>
</dbReference>
<keyword evidence="1" id="KW-0175">Coiled coil</keyword>
<dbReference type="STRING" id="905079.L1J400"/>
<reference evidence="5" key="2">
    <citation type="submission" date="2012-11" db="EMBL/GenBank/DDBJ databases">
        <authorList>
            <person name="Kuo A."/>
            <person name="Curtis B.A."/>
            <person name="Tanifuji G."/>
            <person name="Burki F."/>
            <person name="Gruber A."/>
            <person name="Irimia M."/>
            <person name="Maruyama S."/>
            <person name="Arias M.C."/>
            <person name="Ball S.G."/>
            <person name="Gile G.H."/>
            <person name="Hirakawa Y."/>
            <person name="Hopkins J.F."/>
            <person name="Rensing S.A."/>
            <person name="Schmutz J."/>
            <person name="Symeonidi A."/>
            <person name="Elias M."/>
            <person name="Eveleigh R.J."/>
            <person name="Herman E.K."/>
            <person name="Klute M.J."/>
            <person name="Nakayama T."/>
            <person name="Obornik M."/>
            <person name="Reyes-Prieto A."/>
            <person name="Armbrust E.V."/>
            <person name="Aves S.J."/>
            <person name="Beiko R.G."/>
            <person name="Coutinho P."/>
            <person name="Dacks J.B."/>
            <person name="Durnford D.G."/>
            <person name="Fast N.M."/>
            <person name="Green B.R."/>
            <person name="Grisdale C."/>
            <person name="Hempe F."/>
            <person name="Henrissat B."/>
            <person name="Hoppner M.P."/>
            <person name="Ishida K.-I."/>
            <person name="Kim E."/>
            <person name="Koreny L."/>
            <person name="Kroth P.G."/>
            <person name="Liu Y."/>
            <person name="Malik S.-B."/>
            <person name="Maier U.G."/>
            <person name="McRose D."/>
            <person name="Mock T."/>
            <person name="Neilson J.A."/>
            <person name="Onodera N.T."/>
            <person name="Poole A.M."/>
            <person name="Pritham E.J."/>
            <person name="Richards T.A."/>
            <person name="Rocap G."/>
            <person name="Roy S.W."/>
            <person name="Sarai C."/>
            <person name="Schaack S."/>
            <person name="Shirato S."/>
            <person name="Slamovits C.H."/>
            <person name="Spencer D.F."/>
            <person name="Suzuki S."/>
            <person name="Worden A.Z."/>
            <person name="Zauner S."/>
            <person name="Barry K."/>
            <person name="Bell C."/>
            <person name="Bharti A.K."/>
            <person name="Crow J.A."/>
            <person name="Grimwood J."/>
            <person name="Kramer R."/>
            <person name="Lindquist E."/>
            <person name="Lucas S."/>
            <person name="Salamov A."/>
            <person name="McFadden G.I."/>
            <person name="Lane C.E."/>
            <person name="Keeling P.J."/>
            <person name="Gray M.W."/>
            <person name="Grigoriev I.V."/>
            <person name="Archibald J.M."/>
        </authorList>
    </citation>
    <scope>NUCLEOTIDE SEQUENCE</scope>
    <source>
        <strain evidence="5">CCMP2712</strain>
    </source>
</reference>
<dbReference type="OMA" id="DKSEIYT"/>
<dbReference type="GO" id="GO:0005770">
    <property type="term" value="C:late endosome"/>
    <property type="evidence" value="ECO:0007669"/>
    <property type="project" value="TreeGrafter"/>
</dbReference>
<dbReference type="EMBL" id="JH993014">
    <property type="protein sequence ID" value="EKX42849.1"/>
    <property type="molecule type" value="Genomic_DNA"/>
</dbReference>
<dbReference type="RefSeq" id="XP_005829829.1">
    <property type="nucleotide sequence ID" value="XM_005829772.1"/>
</dbReference>
<feature type="compositionally biased region" description="Basic and acidic residues" evidence="2">
    <location>
        <begin position="1217"/>
        <end position="1229"/>
    </location>
</feature>
<dbReference type="HOGENOM" id="CLU_239536_0_0_1"/>
<proteinExistence type="predicted"/>
<dbReference type="KEGG" id="gtt:GUITHDRAFT_140983"/>
<feature type="coiled-coil region" evidence="1">
    <location>
        <begin position="232"/>
        <end position="340"/>
    </location>
</feature>
<name>L1J400_GUITC</name>
<feature type="coiled-coil region" evidence="1">
    <location>
        <begin position="1710"/>
        <end position="1744"/>
    </location>
</feature>
<feature type="compositionally biased region" description="Polar residues" evidence="2">
    <location>
        <begin position="52"/>
        <end position="71"/>
    </location>
</feature>
<feature type="compositionally biased region" description="Basic and acidic residues" evidence="2">
    <location>
        <begin position="775"/>
        <end position="793"/>
    </location>
</feature>
<dbReference type="GO" id="GO:0005764">
    <property type="term" value="C:lysosome"/>
    <property type="evidence" value="ECO:0007669"/>
    <property type="project" value="TreeGrafter"/>
</dbReference>
<dbReference type="PANTHER" id="PTHR46753">
    <property type="entry name" value="FYVE AND COILED-COIL DOMAIN-CONTAINING PROTEIN 1"/>
    <property type="match status" value="1"/>
</dbReference>
<evidence type="ECO:0000256" key="2">
    <source>
        <dbReference type="SAM" id="MobiDB-lite"/>
    </source>
</evidence>
<evidence type="ECO:0000313" key="5">
    <source>
        <dbReference type="Proteomes" id="UP000011087"/>
    </source>
</evidence>
<gene>
    <name evidence="3" type="ORF">GUITHDRAFT_140983</name>
</gene>
<dbReference type="GO" id="GO:0072383">
    <property type="term" value="P:plus-end-directed vesicle transport along microtubule"/>
    <property type="evidence" value="ECO:0007669"/>
    <property type="project" value="TreeGrafter"/>
</dbReference>
<reference evidence="3 5" key="1">
    <citation type="journal article" date="2012" name="Nature">
        <title>Algal genomes reveal evolutionary mosaicism and the fate of nucleomorphs.</title>
        <authorList>
            <consortium name="DOE Joint Genome Institute"/>
            <person name="Curtis B.A."/>
            <person name="Tanifuji G."/>
            <person name="Burki F."/>
            <person name="Gruber A."/>
            <person name="Irimia M."/>
            <person name="Maruyama S."/>
            <person name="Arias M.C."/>
            <person name="Ball S.G."/>
            <person name="Gile G.H."/>
            <person name="Hirakawa Y."/>
            <person name="Hopkins J.F."/>
            <person name="Kuo A."/>
            <person name="Rensing S.A."/>
            <person name="Schmutz J."/>
            <person name="Symeonidi A."/>
            <person name="Elias M."/>
            <person name="Eveleigh R.J."/>
            <person name="Herman E.K."/>
            <person name="Klute M.J."/>
            <person name="Nakayama T."/>
            <person name="Obornik M."/>
            <person name="Reyes-Prieto A."/>
            <person name="Armbrust E.V."/>
            <person name="Aves S.J."/>
            <person name="Beiko R.G."/>
            <person name="Coutinho P."/>
            <person name="Dacks J.B."/>
            <person name="Durnford D.G."/>
            <person name="Fast N.M."/>
            <person name="Green B.R."/>
            <person name="Grisdale C.J."/>
            <person name="Hempel F."/>
            <person name="Henrissat B."/>
            <person name="Hoppner M.P."/>
            <person name="Ishida K."/>
            <person name="Kim E."/>
            <person name="Koreny L."/>
            <person name="Kroth P.G."/>
            <person name="Liu Y."/>
            <person name="Malik S.B."/>
            <person name="Maier U.G."/>
            <person name="McRose D."/>
            <person name="Mock T."/>
            <person name="Neilson J.A."/>
            <person name="Onodera N.T."/>
            <person name="Poole A.M."/>
            <person name="Pritham E.J."/>
            <person name="Richards T.A."/>
            <person name="Rocap G."/>
            <person name="Roy S.W."/>
            <person name="Sarai C."/>
            <person name="Schaack S."/>
            <person name="Shirato S."/>
            <person name="Slamovits C.H."/>
            <person name="Spencer D.F."/>
            <person name="Suzuki S."/>
            <person name="Worden A.Z."/>
            <person name="Zauner S."/>
            <person name="Barry K."/>
            <person name="Bell C."/>
            <person name="Bharti A.K."/>
            <person name="Crow J.A."/>
            <person name="Grimwood J."/>
            <person name="Kramer R."/>
            <person name="Lindquist E."/>
            <person name="Lucas S."/>
            <person name="Salamov A."/>
            <person name="McFadden G.I."/>
            <person name="Lane C.E."/>
            <person name="Keeling P.J."/>
            <person name="Gray M.W."/>
            <person name="Grigoriev I.V."/>
            <person name="Archibald J.M."/>
        </authorList>
    </citation>
    <scope>NUCLEOTIDE SEQUENCE</scope>
    <source>
        <strain evidence="3 5">CCMP2712</strain>
    </source>
</reference>
<evidence type="ECO:0000256" key="1">
    <source>
        <dbReference type="SAM" id="Coils"/>
    </source>
</evidence>
<accession>L1J400</accession>
<keyword evidence="5" id="KW-1185">Reference proteome</keyword>
<dbReference type="Proteomes" id="UP000011087">
    <property type="component" value="Unassembled WGS sequence"/>
</dbReference>
<reference evidence="4" key="3">
    <citation type="submission" date="2016-03" db="UniProtKB">
        <authorList>
            <consortium name="EnsemblProtists"/>
        </authorList>
    </citation>
    <scope>IDENTIFICATION</scope>
</reference>
<feature type="compositionally biased region" description="Basic and acidic residues" evidence="2">
    <location>
        <begin position="1237"/>
        <end position="1250"/>
    </location>
</feature>
<evidence type="ECO:0000313" key="4">
    <source>
        <dbReference type="EnsemblProtists" id="EKX42849"/>
    </source>
</evidence>
<feature type="compositionally biased region" description="Basic and acidic residues" evidence="2">
    <location>
        <begin position="802"/>
        <end position="814"/>
    </location>
</feature>
<dbReference type="GO" id="GO:0005776">
    <property type="term" value="C:autophagosome"/>
    <property type="evidence" value="ECO:0007669"/>
    <property type="project" value="TreeGrafter"/>
</dbReference>
<dbReference type="EnsemblProtists" id="EKX42849">
    <property type="protein sequence ID" value="EKX42849"/>
    <property type="gene ID" value="GUITHDRAFT_140983"/>
</dbReference>
<evidence type="ECO:0000313" key="3">
    <source>
        <dbReference type="EMBL" id="EKX42849.1"/>
    </source>
</evidence>
<sequence>MGAEEDRIRKIEAGRKRLEKFRQAKSNGPNEDHKSKPLPSPFDAPRLELSEDQSNAISHVTHSQGSTSLSDVSGRGKHAQLQVARETNSIPEPEDRMEAPAAHDAVPYVADGVVFTSYPSTSLRTSRTQYSIVREEGMRVDAMMGEADGEDEKTIMIQSLRAMVDGLKRQIAFDVEANYDRVVSQVQGTLDIQPTLEISNVQAHMLQNLGDHRSIFLEQSNEALLMEKNALIDDLNSKLSQNMERNADLERRLEEMQRHIDQKHQETTLIKKQLKALESRPGEDLQKRILELQNEVQSMVERDQEACHAIEDLEIAKREIENLRRAQEVANTAIHRMQSELLQRSLKSDLNTVERGSDATELEELRIKLRDYESLKLSKDSLERRLQHIVTQEDLLSQLIAQIDAELAKVHEIVYQTDSAMLSKHASWNGAVENFLFLIRSCQEDLSFIFSHDTFFTSGAAEKLLSGRIEPYKCLTDSANIARIILDCKQFNSSMTKQFLCAIEGLESDIDDIRSCAILPNKSGLQCWPDANDFKAEYSELRECYSKEPKECLSQDIGMIMRQLKDEMKAQIYMILKQVCEISRCIDVLAEENSLRNLRILEMGTCHLDFATKCAEVDEQIGDIHKNIGQIENCIHVLKRPLDHVAEGTEDAKFHIDFLNSNNRDLVTSCDSTKRPQQYFLSATIMEQFKSIISHCNDAFADLNQNELCFRELMDERDRLREAALQHEESLKEFELLRHESGLLQDQVKELEKMLDEKQGEASKLQEAYGAMREAQSRAEEAKKEAEGARAELQEAQAQAEGAKKEAEGARAELQEAQAQAEGAKKEAEALSAARTALIEQAQALESKIKELEIEKDVELRKVVDERDRLRETALQHEESLKEFELLRHESGLLQDQVKELEKMLDEKQGEASKLQEAYGAMREAQSRAEEAKKEAEGARAELQEAQVQAEGAKKEAEALSAARTALIEQAQALESKIKELEIEKDVELRKVVDERDRLRETALQHEESLKEFELLGHESGLLQDQVKELEKMLDEKQGEASKLQEAYGAMREAQSRAEEAKKEAEALSAARTALIEQAQALESKIKELEIEKDVEHAVQAERMRELMEVLEEAKGALGESELCLRDLVDERDRLRETALQHEESLKEFELLRHESGLLQDQVKELEKMLDEKQGEASKLQEAYGAMREAQSRAEEAKKEAEGARAELQEAQVQAEGAKKEAEGARAELQEAQAQAKEARRQAEGARAELQEAQAQAEKAAQSLDTLLEDFQLQQRRMQKKLFDAQSTSIEISSRFSDARIKELLLHVTEAQELLDSTVSDCLLESDEKARIKFLEDEIFALRSACKCMFTHNVEQGARAESRALDNSFLSNQETPLSDKLTAPQHWLRAHFEEICKELAEVNHMIREIHLKDDETAMTPGKMQGRQGLPMAGYRSRTVEMRSKTAETKKESAAENPLINFFPNVINKGKGNLDSMFGQIKKMVEIPLEPNEHNLFGLLAHDRSSSHRDVRRLKAGASAPSKDVDSAVFVFSRSAPAWQATADPAASRCQFVEIFGCIKEVEAIQLELVKLMDQFKKREEVIVSLEAALEASLGRESVLEELQASTHQSLSGMNDQVTTIFSTLAGVELKSKQCKALDDLTKEQTRHEQIRVQLNATQADLRFYESTLEDVKHKLLSGQTRESELIREQALTRRILSGNVEEKSHLEQSLDSMRRQNSILYDTLKAVEERERFAEAEKRRAGSQLR</sequence>
<feature type="region of interest" description="Disordered" evidence="2">
    <location>
        <begin position="772"/>
        <end position="821"/>
    </location>
</feature>
<dbReference type="PANTHER" id="PTHR46753:SF2">
    <property type="entry name" value="FYVE AND COILED-COIL DOMAIN-CONTAINING PROTEIN 1"/>
    <property type="match status" value="1"/>
</dbReference>
<feature type="region of interest" description="Disordered" evidence="2">
    <location>
        <begin position="1"/>
        <end position="77"/>
    </location>
</feature>
<protein>
    <submittedName>
        <fullName evidence="3 4">Uncharacterized protein</fullName>
    </submittedName>
</protein>
<feature type="region of interest" description="Disordered" evidence="2">
    <location>
        <begin position="1180"/>
        <end position="1254"/>
    </location>
</feature>
<organism evidence="3">
    <name type="scientific">Guillardia theta (strain CCMP2712)</name>
    <name type="common">Cryptophyte</name>
    <dbReference type="NCBI Taxonomy" id="905079"/>
    <lineage>
        <taxon>Eukaryota</taxon>
        <taxon>Cryptophyceae</taxon>
        <taxon>Pyrenomonadales</taxon>
        <taxon>Geminigeraceae</taxon>
        <taxon>Guillardia</taxon>
    </lineage>
</organism>
<feature type="compositionally biased region" description="Basic and acidic residues" evidence="2">
    <location>
        <begin position="1190"/>
        <end position="1208"/>
    </location>
</feature>
<feature type="compositionally biased region" description="Basic and acidic residues" evidence="2">
    <location>
        <begin position="1"/>
        <end position="22"/>
    </location>
</feature>
<dbReference type="PaxDb" id="55529-EKX42849"/>
<dbReference type="GeneID" id="17299527"/>